<evidence type="ECO:0000256" key="3">
    <source>
        <dbReference type="ARBA" id="ARBA00022692"/>
    </source>
</evidence>
<evidence type="ECO:0000256" key="6">
    <source>
        <dbReference type="HAMAP-Rule" id="MF_01915"/>
    </source>
</evidence>
<comment type="caution">
    <text evidence="8">The sequence shown here is derived from an EMBL/GenBank/DDBJ whole genome shotgun (WGS) entry which is preliminary data.</text>
</comment>
<gene>
    <name evidence="6" type="primary">lptC</name>
    <name evidence="8" type="ORF">HNR75_002697</name>
</gene>
<dbReference type="PIRSF" id="PIRSF028513">
    <property type="entry name" value="LptC"/>
    <property type="match status" value="1"/>
</dbReference>
<comment type="similarity">
    <text evidence="6 7">Belongs to the LptC family.</text>
</comment>
<reference evidence="8 9" key="1">
    <citation type="submission" date="2020-08" db="EMBL/GenBank/DDBJ databases">
        <title>Genomic Encyclopedia of Type Strains, Phase IV (KMG-IV): sequencing the most valuable type-strain genomes for metagenomic binning, comparative biology and taxonomic classification.</title>
        <authorList>
            <person name="Goeker M."/>
        </authorList>
    </citation>
    <scope>NUCLEOTIDE SEQUENCE [LARGE SCALE GENOMIC DNA]</scope>
    <source>
        <strain evidence="8 9">DSM 22975</strain>
    </source>
</reference>
<accession>A0A841GC68</accession>
<comment type="subcellular location">
    <subcellularLocation>
        <location evidence="6">Cell inner membrane</location>
        <topology evidence="6">Single-pass membrane protein</topology>
    </subcellularLocation>
</comment>
<keyword evidence="5 6" id="KW-0472">Membrane</keyword>
<keyword evidence="4 6" id="KW-1133">Transmembrane helix</keyword>
<comment type="function">
    <text evidence="7">Required for the translocation of lipopolysaccharide (LPS) from the inner membrane to the outer membrane.</text>
</comment>
<dbReference type="GO" id="GO:0017089">
    <property type="term" value="F:glycolipid transfer activity"/>
    <property type="evidence" value="ECO:0007669"/>
    <property type="project" value="TreeGrafter"/>
</dbReference>
<dbReference type="GO" id="GO:0005886">
    <property type="term" value="C:plasma membrane"/>
    <property type="evidence" value="ECO:0007669"/>
    <property type="project" value="UniProtKB-SubCell"/>
</dbReference>
<keyword evidence="1 6" id="KW-1003">Cell membrane</keyword>
<evidence type="ECO:0000256" key="1">
    <source>
        <dbReference type="ARBA" id="ARBA00022475"/>
    </source>
</evidence>
<dbReference type="PANTHER" id="PTHR37481:SF1">
    <property type="entry name" value="LIPOPOLYSACCHARIDE EXPORT SYSTEM PROTEIN LPTC"/>
    <property type="match status" value="1"/>
</dbReference>
<proteinExistence type="inferred from homology"/>
<dbReference type="InterPro" id="IPR010664">
    <property type="entry name" value="LipoPS_assembly_LptC-rel"/>
</dbReference>
<dbReference type="Gene3D" id="2.60.450.10">
    <property type="entry name" value="Lipopolysaccharide (LPS) transport protein A like domain"/>
    <property type="match status" value="1"/>
</dbReference>
<protein>
    <recommendedName>
        <fullName evidence="6 7">Lipopolysaccharide export system protein LptC</fullName>
    </recommendedName>
</protein>
<dbReference type="InterPro" id="IPR052363">
    <property type="entry name" value="LPS_export_LptC"/>
</dbReference>
<dbReference type="AlphaFoldDB" id="A0A841GC68"/>
<evidence type="ECO:0000313" key="9">
    <source>
        <dbReference type="Proteomes" id="UP000585721"/>
    </source>
</evidence>
<keyword evidence="9" id="KW-1185">Reference proteome</keyword>
<dbReference type="PANTHER" id="PTHR37481">
    <property type="entry name" value="LIPOPOLYSACCHARIDE EXPORT SYSTEM PROTEIN LPTC"/>
    <property type="match status" value="1"/>
</dbReference>
<dbReference type="GO" id="GO:0015221">
    <property type="term" value="F:lipopolysaccharide transmembrane transporter activity"/>
    <property type="evidence" value="ECO:0007669"/>
    <property type="project" value="InterPro"/>
</dbReference>
<organism evidence="8 9">
    <name type="scientific">Tolumonas osonensis</name>
    <dbReference type="NCBI Taxonomy" id="675874"/>
    <lineage>
        <taxon>Bacteria</taxon>
        <taxon>Pseudomonadati</taxon>
        <taxon>Pseudomonadota</taxon>
        <taxon>Gammaproteobacteria</taxon>
        <taxon>Aeromonadales</taxon>
        <taxon>Aeromonadaceae</taxon>
        <taxon>Tolumonas</taxon>
    </lineage>
</organism>
<sequence length="187" mass="21381">MISRQTLLISLLLVASLLIWQWSSQHEDPDLLAQKKDLSLPSFTASQLLNRSYATDGRLTDIFTADQVLYYQHNKVTDALHPVLQTFEQNGQQAWNISANTGQMISNDRLILRDNVLIKNHNPSLNIDRMQTSYVEMDLNSRQISSDKPVTIDSPDYHVQGVGFHADLNAKRYQILDKGHATYFKPR</sequence>
<dbReference type="EMBL" id="JACHGR010000009">
    <property type="protein sequence ID" value="MBB6056758.1"/>
    <property type="molecule type" value="Genomic_DNA"/>
</dbReference>
<comment type="function">
    <text evidence="6">Involved in the assembly of lipopolysaccharide (LPS). Required for the translocation of LPS from the inner membrane to the outer membrane. Facilitates the transfer of LPS from the inner membrane to the periplasmic protein LptA. Could be a docking site for LptA.</text>
</comment>
<dbReference type="Proteomes" id="UP000585721">
    <property type="component" value="Unassembled WGS sequence"/>
</dbReference>
<dbReference type="NCBIfam" id="TIGR04409">
    <property type="entry name" value="LptC_YrbK"/>
    <property type="match status" value="1"/>
</dbReference>
<dbReference type="RefSeq" id="WP_188027470.1">
    <property type="nucleotide sequence ID" value="NZ_JACHGR010000009.1"/>
</dbReference>
<keyword evidence="2 6" id="KW-0997">Cell inner membrane</keyword>
<comment type="subunit">
    <text evidence="6">Component of the lipopolysaccharide transport and assembly complex. Interacts with LptA and the LptBFG transporter complex.</text>
</comment>
<evidence type="ECO:0000256" key="7">
    <source>
        <dbReference type="PIRNR" id="PIRNR028513"/>
    </source>
</evidence>
<dbReference type="HAMAP" id="MF_01915">
    <property type="entry name" value="LPS_assembly_LptC"/>
    <property type="match status" value="1"/>
</dbReference>
<evidence type="ECO:0000256" key="4">
    <source>
        <dbReference type="ARBA" id="ARBA00022989"/>
    </source>
</evidence>
<evidence type="ECO:0000313" key="8">
    <source>
        <dbReference type="EMBL" id="MBB6056758.1"/>
    </source>
</evidence>
<keyword evidence="3 6" id="KW-0812">Transmembrane</keyword>
<dbReference type="InterPro" id="IPR026265">
    <property type="entry name" value="LptC"/>
</dbReference>
<evidence type="ECO:0000256" key="5">
    <source>
        <dbReference type="ARBA" id="ARBA00023136"/>
    </source>
</evidence>
<evidence type="ECO:0000256" key="2">
    <source>
        <dbReference type="ARBA" id="ARBA00022519"/>
    </source>
</evidence>
<dbReference type="GO" id="GO:0043165">
    <property type="term" value="P:Gram-negative-bacterium-type cell outer membrane assembly"/>
    <property type="evidence" value="ECO:0007669"/>
    <property type="project" value="UniProtKB-UniRule"/>
</dbReference>
<dbReference type="GO" id="GO:0030288">
    <property type="term" value="C:outer membrane-bounded periplasmic space"/>
    <property type="evidence" value="ECO:0007669"/>
    <property type="project" value="TreeGrafter"/>
</dbReference>
<dbReference type="Pfam" id="PF06835">
    <property type="entry name" value="LptC"/>
    <property type="match status" value="1"/>
</dbReference>
<name>A0A841GC68_9GAMM</name>